<keyword evidence="5" id="KW-0539">Nucleus</keyword>
<dbReference type="SMART" id="SM00415">
    <property type="entry name" value="HSF"/>
    <property type="match status" value="1"/>
</dbReference>
<feature type="region of interest" description="Disordered" evidence="9">
    <location>
        <begin position="484"/>
        <end position="509"/>
    </location>
</feature>
<evidence type="ECO:0000256" key="9">
    <source>
        <dbReference type="SAM" id="MobiDB-lite"/>
    </source>
</evidence>
<dbReference type="PANTHER" id="PTHR10015:SF396">
    <property type="entry name" value="FLOCCULATION SUPPRESSION PROTEIN"/>
    <property type="match status" value="1"/>
</dbReference>
<feature type="region of interest" description="Disordered" evidence="9">
    <location>
        <begin position="540"/>
        <end position="571"/>
    </location>
</feature>
<evidence type="ECO:0000256" key="8">
    <source>
        <dbReference type="RuleBase" id="RU004020"/>
    </source>
</evidence>
<dbReference type="EMBL" id="CH981527">
    <property type="protein sequence ID" value="EDK45009.1"/>
    <property type="molecule type" value="Genomic_DNA"/>
</dbReference>
<dbReference type="Pfam" id="PF00447">
    <property type="entry name" value="HSF_DNA-bind"/>
    <property type="match status" value="1"/>
</dbReference>
<keyword evidence="3" id="KW-0238">DNA-binding</keyword>
<dbReference type="GeneID" id="5232292"/>
<dbReference type="Proteomes" id="UP000001996">
    <property type="component" value="Unassembled WGS sequence"/>
</dbReference>
<dbReference type="SUPFAM" id="SSF46785">
    <property type="entry name" value="Winged helix' DNA-binding domain"/>
    <property type="match status" value="1"/>
</dbReference>
<feature type="domain" description="HSF-type DNA-binding" evidence="10">
    <location>
        <begin position="99"/>
        <end position="216"/>
    </location>
</feature>
<keyword evidence="12" id="KW-1185">Reference proteome</keyword>
<evidence type="ECO:0000256" key="1">
    <source>
        <dbReference type="ARBA" id="ARBA00004123"/>
    </source>
</evidence>
<organism evidence="11 12">
    <name type="scientific">Lodderomyces elongisporus (strain ATCC 11503 / CBS 2605 / JCM 1781 / NBRC 1676 / NRRL YB-4239)</name>
    <name type="common">Yeast</name>
    <name type="synonym">Saccharomyces elongisporus</name>
    <dbReference type="NCBI Taxonomy" id="379508"/>
    <lineage>
        <taxon>Eukaryota</taxon>
        <taxon>Fungi</taxon>
        <taxon>Dikarya</taxon>
        <taxon>Ascomycota</taxon>
        <taxon>Saccharomycotina</taxon>
        <taxon>Pichiomycetes</taxon>
        <taxon>Debaryomycetaceae</taxon>
        <taxon>Candida/Lodderomyces clade</taxon>
        <taxon>Lodderomyces</taxon>
    </lineage>
</organism>
<accession>A5E0Q1</accession>
<evidence type="ECO:0000259" key="10">
    <source>
        <dbReference type="SMART" id="SM00415"/>
    </source>
</evidence>
<comment type="similarity">
    <text evidence="8">Belongs to the HSF family.</text>
</comment>
<evidence type="ECO:0000256" key="3">
    <source>
        <dbReference type="ARBA" id="ARBA00023125"/>
    </source>
</evidence>
<feature type="compositionally biased region" description="Low complexity" evidence="9">
    <location>
        <begin position="428"/>
        <end position="439"/>
    </location>
</feature>
<evidence type="ECO:0000256" key="5">
    <source>
        <dbReference type="ARBA" id="ARBA00023242"/>
    </source>
</evidence>
<dbReference type="AlphaFoldDB" id="A5E0Q1"/>
<feature type="compositionally biased region" description="Polar residues" evidence="9">
    <location>
        <begin position="497"/>
        <end position="509"/>
    </location>
</feature>
<feature type="region of interest" description="Disordered" evidence="9">
    <location>
        <begin position="428"/>
        <end position="472"/>
    </location>
</feature>
<comment type="subcellular location">
    <subcellularLocation>
        <location evidence="1">Nucleus</location>
    </subcellularLocation>
</comment>
<evidence type="ECO:0000256" key="2">
    <source>
        <dbReference type="ARBA" id="ARBA00023015"/>
    </source>
</evidence>
<keyword evidence="2" id="KW-0805">Transcription regulation</keyword>
<name>A5E0Q1_LODEL</name>
<feature type="compositionally biased region" description="Polar residues" evidence="9">
    <location>
        <begin position="440"/>
        <end position="450"/>
    </location>
</feature>
<keyword evidence="4" id="KW-0804">Transcription</keyword>
<reference evidence="11 12" key="1">
    <citation type="journal article" date="2009" name="Nature">
        <title>Evolution of pathogenicity and sexual reproduction in eight Candida genomes.</title>
        <authorList>
            <person name="Butler G."/>
            <person name="Rasmussen M.D."/>
            <person name="Lin M.F."/>
            <person name="Santos M.A."/>
            <person name="Sakthikumar S."/>
            <person name="Munro C.A."/>
            <person name="Rheinbay E."/>
            <person name="Grabherr M."/>
            <person name="Forche A."/>
            <person name="Reedy J.L."/>
            <person name="Agrafioti I."/>
            <person name="Arnaud M.B."/>
            <person name="Bates S."/>
            <person name="Brown A.J."/>
            <person name="Brunke S."/>
            <person name="Costanzo M.C."/>
            <person name="Fitzpatrick D.A."/>
            <person name="de Groot P.W."/>
            <person name="Harris D."/>
            <person name="Hoyer L.L."/>
            <person name="Hube B."/>
            <person name="Klis F.M."/>
            <person name="Kodira C."/>
            <person name="Lennard N."/>
            <person name="Logue M.E."/>
            <person name="Martin R."/>
            <person name="Neiman A.M."/>
            <person name="Nikolaou E."/>
            <person name="Quail M.A."/>
            <person name="Quinn J."/>
            <person name="Santos M.C."/>
            <person name="Schmitzberger F.F."/>
            <person name="Sherlock G."/>
            <person name="Shah P."/>
            <person name="Silverstein K.A."/>
            <person name="Skrzypek M.S."/>
            <person name="Soll D."/>
            <person name="Staggs R."/>
            <person name="Stansfield I."/>
            <person name="Stumpf M.P."/>
            <person name="Sudbery P.E."/>
            <person name="Srikantha T."/>
            <person name="Zeng Q."/>
            <person name="Berman J."/>
            <person name="Berriman M."/>
            <person name="Heitman J."/>
            <person name="Gow N.A."/>
            <person name="Lorenz M.C."/>
            <person name="Birren B.W."/>
            <person name="Kellis M."/>
            <person name="Cuomo C.A."/>
        </authorList>
    </citation>
    <scope>NUCLEOTIDE SEQUENCE [LARGE SCALE GENOMIC DNA]</scope>
    <source>
        <strain evidence="12">ATCC 11503 / BCRC 21390 / CBS 2605 / JCM 1781 / NBRC 1676 / NRRL YB-4239</strain>
    </source>
</reference>
<evidence type="ECO:0000256" key="7">
    <source>
        <dbReference type="ARBA" id="ARBA00084017"/>
    </source>
</evidence>
<dbReference type="PRINTS" id="PR00056">
    <property type="entry name" value="HSFDOMAIN"/>
</dbReference>
<gene>
    <name evidence="11" type="ORF">LELG_03188</name>
</gene>
<dbReference type="STRING" id="379508.A5E0Q1"/>
<sequence>MQLLPPLKSPLTITTYQSQAMGSPNSLSTLSEVATNSTEPKYMQNLQPQTQAYHQSRLGSTGNDNLTSVEMARSDSSSSSSAAASASASAAAAVAANKNQETFIHRLYNMLYDPSISHVIWWDEDGETFHIHASDELTSVLAKYFKHSNEQSFIRQLNMYGFHKISDATSATSATVLPGKKVDTKTAKNNKLWVFRHSQGQFKKGGYELLSSVKRRSTKYLNSQKEVINLKTIPIGDQYSSCSTGITTLTNATPGFNDTQVQTNMQTRQSRGSYFDFKPTLNTPTITYSSSGQVQTPPASSMYYSQYHTNIPVVHHPITAPLNAPHLKVGIQQTKSDMLSPKSINSCDTSRNTSISLLTSTSPATQEQLAGHQSLHKHIEYNHYQLHQQADEFVLMLTTIDELKNSPEQISQKVEEYKQQIMLKCSQSSKSNSQYHSHQTNQTHQINQAHRPSLLRPNSLPISRRPSPLNHPLIKDTIRRTFSWTSLPDPTKGISRPAQNSQEPSRTNLPSIFDLNMSLKTLPPVDNLYDPLLLLLLHQQSQQPQQPQQHHHHYHQQLQPHQPNLKKMRLS</sequence>
<dbReference type="Gene3D" id="1.10.10.10">
    <property type="entry name" value="Winged helix-like DNA-binding domain superfamily/Winged helix DNA-binding domain"/>
    <property type="match status" value="1"/>
</dbReference>
<dbReference type="GO" id="GO:0003700">
    <property type="term" value="F:DNA-binding transcription factor activity"/>
    <property type="evidence" value="ECO:0007669"/>
    <property type="project" value="InterPro"/>
</dbReference>
<dbReference type="GO" id="GO:0005634">
    <property type="term" value="C:nucleus"/>
    <property type="evidence" value="ECO:0007669"/>
    <property type="project" value="UniProtKB-SubCell"/>
</dbReference>
<dbReference type="eggNOG" id="KOG0627">
    <property type="taxonomic scope" value="Eukaryota"/>
</dbReference>
<dbReference type="InterPro" id="IPR036388">
    <property type="entry name" value="WH-like_DNA-bd_sf"/>
</dbReference>
<dbReference type="InterPro" id="IPR036390">
    <property type="entry name" value="WH_DNA-bd_sf"/>
</dbReference>
<protein>
    <recommendedName>
        <fullName evidence="6">Heat shock transcription factor</fullName>
    </recommendedName>
    <alternativeName>
        <fullName evidence="7">Heat shock factor protein</fullName>
    </alternativeName>
</protein>
<dbReference type="KEGG" id="lel:PVL30_002683"/>
<evidence type="ECO:0000256" key="4">
    <source>
        <dbReference type="ARBA" id="ARBA00023163"/>
    </source>
</evidence>
<dbReference type="FunFam" id="1.10.10.10:FF:000027">
    <property type="entry name" value="Heat shock transcription factor 1"/>
    <property type="match status" value="1"/>
</dbReference>
<dbReference type="HOGENOM" id="CLU_477399_0_0_1"/>
<dbReference type="PANTHER" id="PTHR10015">
    <property type="entry name" value="HEAT SHOCK TRANSCRIPTION FACTOR"/>
    <property type="match status" value="1"/>
</dbReference>
<dbReference type="OrthoDB" id="60033at2759"/>
<dbReference type="InterPro" id="IPR000232">
    <property type="entry name" value="HSF_DNA-bd"/>
</dbReference>
<dbReference type="InParanoid" id="A5E0Q1"/>
<dbReference type="GO" id="GO:0043565">
    <property type="term" value="F:sequence-specific DNA binding"/>
    <property type="evidence" value="ECO:0007669"/>
    <property type="project" value="InterPro"/>
</dbReference>
<evidence type="ECO:0000313" key="11">
    <source>
        <dbReference type="EMBL" id="EDK45009.1"/>
    </source>
</evidence>
<evidence type="ECO:0000256" key="6">
    <source>
        <dbReference type="ARBA" id="ARBA00068818"/>
    </source>
</evidence>
<proteinExistence type="inferred from homology"/>
<dbReference type="VEuPathDB" id="FungiDB:LELG_03188"/>
<evidence type="ECO:0000313" key="12">
    <source>
        <dbReference type="Proteomes" id="UP000001996"/>
    </source>
</evidence>